<feature type="transmembrane region" description="Helical" evidence="20">
    <location>
        <begin position="268"/>
        <end position="289"/>
    </location>
</feature>
<dbReference type="Pfam" id="PF00690">
    <property type="entry name" value="Cation_ATPase_N"/>
    <property type="match status" value="1"/>
</dbReference>
<dbReference type="InterPro" id="IPR023298">
    <property type="entry name" value="ATPase_P-typ_TM_dom_sf"/>
</dbReference>
<dbReference type="SFLD" id="SFLDS00003">
    <property type="entry name" value="Haloacid_Dehalogenase"/>
    <property type="match status" value="1"/>
</dbReference>
<dbReference type="SUPFAM" id="SSF81665">
    <property type="entry name" value="Calcium ATPase, transmembrane domain M"/>
    <property type="match status" value="1"/>
</dbReference>
<dbReference type="Pfam" id="PF13246">
    <property type="entry name" value="Cation_ATPase"/>
    <property type="match status" value="1"/>
</dbReference>
<feature type="transmembrane region" description="Helical" evidence="20">
    <location>
        <begin position="85"/>
        <end position="104"/>
    </location>
</feature>
<reference evidence="22" key="1">
    <citation type="journal article" date="2023" name="Insect Mol. Biol.">
        <title>Genome sequencing provides insights into the evolution of gene families encoding plant cell wall-degrading enzymes in longhorned beetles.</title>
        <authorList>
            <person name="Shin N.R."/>
            <person name="Okamura Y."/>
            <person name="Kirsch R."/>
            <person name="Pauchet Y."/>
        </authorList>
    </citation>
    <scope>NUCLEOTIDE SEQUENCE</scope>
    <source>
        <strain evidence="22">RBIC_L_NR</strain>
    </source>
</reference>
<evidence type="ECO:0000256" key="5">
    <source>
        <dbReference type="ARBA" id="ARBA00022538"/>
    </source>
</evidence>
<dbReference type="SFLD" id="SFLDF00027">
    <property type="entry name" value="p-type_atpase"/>
    <property type="match status" value="1"/>
</dbReference>
<keyword evidence="23" id="KW-1185">Reference proteome</keyword>
<dbReference type="FunFam" id="1.20.1110.10:FF:000095">
    <property type="entry name" value="Sodium/potassium-transporting ATPase subunit alpha-1"/>
    <property type="match status" value="2"/>
</dbReference>
<keyword evidence="10 20" id="KW-0067">ATP-binding</keyword>
<evidence type="ECO:0000313" key="23">
    <source>
        <dbReference type="Proteomes" id="UP001162156"/>
    </source>
</evidence>
<keyword evidence="11 20" id="KW-0630">Potassium</keyword>
<dbReference type="SUPFAM" id="SSF81653">
    <property type="entry name" value="Calcium ATPase, transduction domain A"/>
    <property type="match status" value="1"/>
</dbReference>
<evidence type="ECO:0000256" key="11">
    <source>
        <dbReference type="ARBA" id="ARBA00022958"/>
    </source>
</evidence>
<dbReference type="GO" id="GO:0030007">
    <property type="term" value="P:intracellular potassium ion homeostasis"/>
    <property type="evidence" value="ECO:0007669"/>
    <property type="project" value="TreeGrafter"/>
</dbReference>
<keyword evidence="3 20" id="KW-0813">Transport</keyword>
<keyword evidence="17" id="KW-0739">Sodium transport</keyword>
<feature type="domain" description="Cation-transporting P-type ATPase N-terminal" evidence="21">
    <location>
        <begin position="1"/>
        <end position="71"/>
    </location>
</feature>
<dbReference type="SUPFAM" id="SSF56784">
    <property type="entry name" value="HAD-like"/>
    <property type="match status" value="1"/>
</dbReference>
<dbReference type="GO" id="GO:0005524">
    <property type="term" value="F:ATP binding"/>
    <property type="evidence" value="ECO:0007669"/>
    <property type="project" value="UniProtKB-KW"/>
</dbReference>
<dbReference type="Proteomes" id="UP001162156">
    <property type="component" value="Unassembled WGS sequence"/>
</dbReference>
<dbReference type="FunFam" id="3.40.1110.10:FF:000001">
    <property type="entry name" value="Sodium/potassium-transporting ATPase subunit alpha"/>
    <property type="match status" value="1"/>
</dbReference>
<dbReference type="InterPro" id="IPR023299">
    <property type="entry name" value="ATPase_P-typ_cyto_dom_N"/>
</dbReference>
<dbReference type="GO" id="GO:0016887">
    <property type="term" value="F:ATP hydrolysis activity"/>
    <property type="evidence" value="ECO:0007669"/>
    <property type="project" value="InterPro"/>
</dbReference>
<dbReference type="InterPro" id="IPR004014">
    <property type="entry name" value="ATPase_P-typ_cation-transptr_N"/>
</dbReference>
<dbReference type="GO" id="GO:1902600">
    <property type="term" value="P:proton transmembrane transport"/>
    <property type="evidence" value="ECO:0007669"/>
    <property type="project" value="TreeGrafter"/>
</dbReference>
<dbReference type="GO" id="GO:1990573">
    <property type="term" value="P:potassium ion import across plasma membrane"/>
    <property type="evidence" value="ECO:0007669"/>
    <property type="project" value="TreeGrafter"/>
</dbReference>
<dbReference type="Gene3D" id="1.20.1110.10">
    <property type="entry name" value="Calcium-transporting ATPase, transmembrane domain"/>
    <property type="match status" value="3"/>
</dbReference>
<keyword evidence="12" id="KW-1278">Translocase</keyword>
<dbReference type="NCBIfam" id="TIGR01494">
    <property type="entry name" value="ATPase_P-type"/>
    <property type="match status" value="2"/>
</dbReference>
<dbReference type="InterPro" id="IPR050510">
    <property type="entry name" value="Cation_transp_ATPase_P-type"/>
</dbReference>
<dbReference type="GO" id="GO:0006883">
    <property type="term" value="P:intracellular sodium ion homeostasis"/>
    <property type="evidence" value="ECO:0007669"/>
    <property type="project" value="TreeGrafter"/>
</dbReference>
<organism evidence="22 23">
    <name type="scientific">Rhamnusium bicolor</name>
    <dbReference type="NCBI Taxonomy" id="1586634"/>
    <lineage>
        <taxon>Eukaryota</taxon>
        <taxon>Metazoa</taxon>
        <taxon>Ecdysozoa</taxon>
        <taxon>Arthropoda</taxon>
        <taxon>Hexapoda</taxon>
        <taxon>Insecta</taxon>
        <taxon>Pterygota</taxon>
        <taxon>Neoptera</taxon>
        <taxon>Endopterygota</taxon>
        <taxon>Coleoptera</taxon>
        <taxon>Polyphaga</taxon>
        <taxon>Cucujiformia</taxon>
        <taxon>Chrysomeloidea</taxon>
        <taxon>Cerambycidae</taxon>
        <taxon>Lepturinae</taxon>
        <taxon>Rhagiini</taxon>
        <taxon>Rhamnusium</taxon>
    </lineage>
</organism>
<dbReference type="NCBIfam" id="TIGR01106">
    <property type="entry name" value="ATPase-IIC_X-K"/>
    <property type="match status" value="1"/>
</dbReference>
<comment type="caution">
    <text evidence="22">The sequence shown here is derived from an EMBL/GenBank/DDBJ whole genome shotgun (WGS) entry which is preliminary data.</text>
</comment>
<dbReference type="Pfam" id="PF00689">
    <property type="entry name" value="Cation_ATPase_C"/>
    <property type="match status" value="1"/>
</dbReference>
<dbReference type="SMART" id="SM00831">
    <property type="entry name" value="Cation_ATPase_N"/>
    <property type="match status" value="1"/>
</dbReference>
<keyword evidence="14" id="KW-0915">Sodium</keyword>
<evidence type="ECO:0000256" key="4">
    <source>
        <dbReference type="ARBA" id="ARBA00022475"/>
    </source>
</evidence>
<dbReference type="PRINTS" id="PR00119">
    <property type="entry name" value="CATATPASE"/>
</dbReference>
<comment type="subunit">
    <text evidence="19">The sodium/potassium-transporting ATPase is composed of a catalytic alpha subunit, an auxiliary non-catalytic beta subunit and an additional regulatory subunit.</text>
</comment>
<dbReference type="SFLD" id="SFLDG00002">
    <property type="entry name" value="C1.7:_P-type_atpase_like"/>
    <property type="match status" value="1"/>
</dbReference>
<dbReference type="GO" id="GO:0046872">
    <property type="term" value="F:metal ion binding"/>
    <property type="evidence" value="ECO:0007669"/>
    <property type="project" value="UniProtKB-KW"/>
</dbReference>
<evidence type="ECO:0000256" key="9">
    <source>
        <dbReference type="ARBA" id="ARBA00022741"/>
    </source>
</evidence>
<dbReference type="GO" id="GO:0005391">
    <property type="term" value="F:P-type sodium:potassium-exchanging transporter activity"/>
    <property type="evidence" value="ECO:0007669"/>
    <property type="project" value="TreeGrafter"/>
</dbReference>
<evidence type="ECO:0000256" key="18">
    <source>
        <dbReference type="ARBA" id="ARBA00037422"/>
    </source>
</evidence>
<dbReference type="SUPFAM" id="SSF81660">
    <property type="entry name" value="Metal cation-transporting ATPase, ATP-binding domain N"/>
    <property type="match status" value="1"/>
</dbReference>
<name>A0AAV8X726_9CUCU</name>
<dbReference type="InterPro" id="IPR006068">
    <property type="entry name" value="ATPase_P-typ_cation-transptr_C"/>
</dbReference>
<evidence type="ECO:0000256" key="12">
    <source>
        <dbReference type="ARBA" id="ARBA00022967"/>
    </source>
</evidence>
<dbReference type="GO" id="GO:0036376">
    <property type="term" value="P:sodium ion export across plasma membrane"/>
    <property type="evidence" value="ECO:0007669"/>
    <property type="project" value="TreeGrafter"/>
</dbReference>
<proteinExistence type="inferred from homology"/>
<keyword evidence="20" id="KW-0479">Metal-binding</keyword>
<dbReference type="FunFam" id="3.40.50.1000:FF:000083">
    <property type="entry name" value="Sodium/potassium-transporting ATPase subunit alpha"/>
    <property type="match status" value="1"/>
</dbReference>
<feature type="transmembrane region" description="Helical" evidence="20">
    <location>
        <begin position="850"/>
        <end position="872"/>
    </location>
</feature>
<keyword evidence="4" id="KW-1003">Cell membrane</keyword>
<dbReference type="PROSITE" id="PS00154">
    <property type="entry name" value="ATPASE_E1_E2"/>
    <property type="match status" value="1"/>
</dbReference>
<sequence>MVEGDLCRRLQTDRENGLTPEQAAAVLQKTGPNTLTPSHKVPEYIKFIKTLTQGFSLLLWIGAFLCFTAFLIRNFTTHETDTDNLILGCVLVVVVVVTGCFMYFQEHKSQKIMESFANMVPPKATVIRGGETMTVMSKDLVVGDLVEMKFGDRIPADVRIIQSQGFKVDNSALTGESEPQFRGPECSSDNILETKNFAFFSTNAVEGTSRVMGRIAGLTARLQPNKTPIARELEHFMKIISVWACFLGVVFGSAALAMNYSWIEASLFLIGIIVANVPEGLLATVTVCLSVTAKRMAAKNCLVKNLEAVETLGSTSIICSDKTGTLTQNKMTVCHFWCDNRIMDADSTTQQECAGDYNKTEGFHTLMRCATLCNRAEFVHGQEDKPIQTRQVRGDASEEAILKFVELSHIHGNPSEFRHKNPKLLEIPFSSVTKYQISIHTMEEGGCLVVMKGAPERILARCSKIITANGTEEMSDDMRMLCDKAMTELAEKGERVLGFADLLLDNSYTKDYKFCAEPPNFPRKDLRFVGFMSLIDPPRPQVPDAVERCRSAGIRVVMVTGDHPITAKAIAKQVGIVKCKEVIDAYNINIIETLPPNIKDKAIVIHGSALRDATNQELDNILFNFREIVFARTSPTQKLHIVEGCQRLGEIVAVTGDGVNDAPALKKADIGIAMGISGSEVSQQSADMILLDDNFASIITGVEEGRRIFDNLKKSIAYTLASNPTKKAESDIMMRPPRNPKKDKLVTRKLYFLAYGHIGLIEALGGFFVYFAIMAENGFMPTRLFGLREEWDSESVNDLMDSFGQEWSYVHRKELEYTCYTAFMISVVVTQWLDLVVCKTRINSIFKQGMGNMVLNISLIFETVVACMLSYLPHMNYLKFYPILFRW</sequence>
<evidence type="ECO:0000259" key="21">
    <source>
        <dbReference type="SMART" id="SM00831"/>
    </source>
</evidence>
<dbReference type="InterPro" id="IPR059000">
    <property type="entry name" value="ATPase_P-type_domA"/>
</dbReference>
<evidence type="ECO:0000256" key="10">
    <source>
        <dbReference type="ARBA" id="ARBA00022840"/>
    </source>
</evidence>
<feature type="transmembrane region" description="Helical" evidence="20">
    <location>
        <begin position="820"/>
        <end position="838"/>
    </location>
</feature>
<keyword evidence="15 20" id="KW-0406">Ion transport</keyword>
<dbReference type="Gene3D" id="3.40.50.1000">
    <property type="entry name" value="HAD superfamily/HAD-like"/>
    <property type="match status" value="1"/>
</dbReference>
<evidence type="ECO:0000256" key="13">
    <source>
        <dbReference type="ARBA" id="ARBA00022989"/>
    </source>
</evidence>
<evidence type="ECO:0000256" key="15">
    <source>
        <dbReference type="ARBA" id="ARBA00023065"/>
    </source>
</evidence>
<accession>A0AAV8X726</accession>
<keyword evidence="16 20" id="KW-0472">Membrane</keyword>
<dbReference type="InterPro" id="IPR036412">
    <property type="entry name" value="HAD-like_sf"/>
</dbReference>
<protein>
    <recommendedName>
        <fullName evidence="20">Sodium/potassium-transporting ATPase subunit alpha</fullName>
    </recommendedName>
</protein>
<evidence type="ECO:0000256" key="6">
    <source>
        <dbReference type="ARBA" id="ARBA00022553"/>
    </source>
</evidence>
<comment type="caution">
    <text evidence="20">Lacks conserved residue(s) required for the propagation of feature annotation.</text>
</comment>
<comment type="function">
    <text evidence="18">This is the catalytic component of the active enzyme, which catalyzes the hydrolysis of ATP coupled with the exchange of sodium and potassium ions across the plasma membrane. This action creates the electrochemical gradient of sodium and potassium ions, providing the energy for active transport of various nutrients.</text>
</comment>
<evidence type="ECO:0000256" key="17">
    <source>
        <dbReference type="ARBA" id="ARBA00023201"/>
    </source>
</evidence>
<feature type="transmembrane region" description="Helical" evidence="20">
    <location>
        <begin position="55"/>
        <end position="73"/>
    </location>
</feature>
<keyword evidence="7" id="KW-0740">Sodium/potassium transport</keyword>
<keyword evidence="9 20" id="KW-0547">Nucleotide-binding</keyword>
<dbReference type="PANTHER" id="PTHR43294">
    <property type="entry name" value="SODIUM/POTASSIUM-TRANSPORTING ATPASE SUBUNIT ALPHA"/>
    <property type="match status" value="1"/>
</dbReference>
<evidence type="ECO:0000256" key="16">
    <source>
        <dbReference type="ARBA" id="ARBA00023136"/>
    </source>
</evidence>
<dbReference type="AlphaFoldDB" id="A0AAV8X726"/>
<dbReference type="Gene3D" id="3.40.1110.10">
    <property type="entry name" value="Calcium-transporting ATPase, cytoplasmic domain N"/>
    <property type="match status" value="1"/>
</dbReference>
<evidence type="ECO:0000313" key="22">
    <source>
        <dbReference type="EMBL" id="KAJ8934339.1"/>
    </source>
</evidence>
<comment type="similarity">
    <text evidence="2 20">Belongs to the cation transport ATPase (P-type) (TC 3.A.3) family. Type IIC subfamily.</text>
</comment>
<gene>
    <name evidence="22" type="ORF">NQ314_013380</name>
</gene>
<dbReference type="Pfam" id="PF00122">
    <property type="entry name" value="E1-E2_ATPase"/>
    <property type="match status" value="1"/>
</dbReference>
<evidence type="ECO:0000256" key="20">
    <source>
        <dbReference type="RuleBase" id="RU362084"/>
    </source>
</evidence>
<comment type="subcellular location">
    <subcellularLocation>
        <location evidence="1 20">Cell membrane</location>
        <topology evidence="1 20">Multi-pass membrane protein</topology>
    </subcellularLocation>
</comment>
<dbReference type="InterPro" id="IPR008250">
    <property type="entry name" value="ATPase_P-typ_transduc_dom_A_sf"/>
</dbReference>
<dbReference type="InterPro" id="IPR044492">
    <property type="entry name" value="P_typ_ATPase_HD_dom"/>
</dbReference>
<dbReference type="EMBL" id="JANEYF010003732">
    <property type="protein sequence ID" value="KAJ8934339.1"/>
    <property type="molecule type" value="Genomic_DNA"/>
</dbReference>
<evidence type="ECO:0000256" key="19">
    <source>
        <dbReference type="ARBA" id="ARBA00038795"/>
    </source>
</evidence>
<feature type="transmembrane region" description="Helical" evidence="20">
    <location>
        <begin position="240"/>
        <end position="262"/>
    </location>
</feature>
<dbReference type="InterPro" id="IPR023214">
    <property type="entry name" value="HAD_sf"/>
</dbReference>
<evidence type="ECO:0000256" key="2">
    <source>
        <dbReference type="ARBA" id="ARBA00006934"/>
    </source>
</evidence>
<keyword evidence="8 20" id="KW-0812">Transmembrane</keyword>
<evidence type="ECO:0000256" key="8">
    <source>
        <dbReference type="ARBA" id="ARBA00022692"/>
    </source>
</evidence>
<keyword evidence="6" id="KW-0597">Phosphoprotein</keyword>
<dbReference type="PRINTS" id="PR00121">
    <property type="entry name" value="NAKATPASE"/>
</dbReference>
<keyword evidence="13 20" id="KW-1133">Transmembrane helix</keyword>
<evidence type="ECO:0000256" key="3">
    <source>
        <dbReference type="ARBA" id="ARBA00022448"/>
    </source>
</evidence>
<dbReference type="InterPro" id="IPR018303">
    <property type="entry name" value="ATPase_P-typ_P_site"/>
</dbReference>
<evidence type="ECO:0000256" key="14">
    <source>
        <dbReference type="ARBA" id="ARBA00023053"/>
    </source>
</evidence>
<evidence type="ECO:0000256" key="7">
    <source>
        <dbReference type="ARBA" id="ARBA00022607"/>
    </source>
</evidence>
<keyword evidence="5 20" id="KW-0633">Potassium transport</keyword>
<feature type="transmembrane region" description="Helical" evidence="20">
    <location>
        <begin position="750"/>
        <end position="773"/>
    </location>
</feature>
<dbReference type="GO" id="GO:0005886">
    <property type="term" value="C:plasma membrane"/>
    <property type="evidence" value="ECO:0007669"/>
    <property type="project" value="UniProtKB-SubCell"/>
</dbReference>
<dbReference type="PANTHER" id="PTHR43294:SF13">
    <property type="entry name" value="SODIUM_POTASSIUM-TRANSPORTING ATPASE SUBUNIT ALPHA"/>
    <property type="match status" value="1"/>
</dbReference>
<evidence type="ECO:0000256" key="1">
    <source>
        <dbReference type="ARBA" id="ARBA00004651"/>
    </source>
</evidence>
<dbReference type="InterPro" id="IPR001757">
    <property type="entry name" value="P_typ_ATPase"/>
</dbReference>
<dbReference type="InterPro" id="IPR005775">
    <property type="entry name" value="P-type_ATPase_IIC"/>
</dbReference>